<sequence>MKGCKDIALVVKWKVKDGKSINVLKDVWLMDKCLIRWSTFVSVYLMEDTDLDKFITHGS</sequence>
<dbReference type="Proteomes" id="UP000233837">
    <property type="component" value="Unassembled WGS sequence"/>
</dbReference>
<proteinExistence type="predicted"/>
<evidence type="ECO:0000313" key="1">
    <source>
        <dbReference type="EMBL" id="PKU83268.1"/>
    </source>
</evidence>
<accession>A0A2I0X5R9</accession>
<evidence type="ECO:0000313" key="2">
    <source>
        <dbReference type="Proteomes" id="UP000233837"/>
    </source>
</evidence>
<protein>
    <submittedName>
        <fullName evidence="1">Uncharacterized protein</fullName>
    </submittedName>
</protein>
<dbReference type="AlphaFoldDB" id="A0A2I0X5R9"/>
<organism evidence="1 2">
    <name type="scientific">Dendrobium catenatum</name>
    <dbReference type="NCBI Taxonomy" id="906689"/>
    <lineage>
        <taxon>Eukaryota</taxon>
        <taxon>Viridiplantae</taxon>
        <taxon>Streptophyta</taxon>
        <taxon>Embryophyta</taxon>
        <taxon>Tracheophyta</taxon>
        <taxon>Spermatophyta</taxon>
        <taxon>Magnoliopsida</taxon>
        <taxon>Liliopsida</taxon>
        <taxon>Asparagales</taxon>
        <taxon>Orchidaceae</taxon>
        <taxon>Epidendroideae</taxon>
        <taxon>Malaxideae</taxon>
        <taxon>Dendrobiinae</taxon>
        <taxon>Dendrobium</taxon>
    </lineage>
</organism>
<name>A0A2I0X5R9_9ASPA</name>
<reference evidence="1 2" key="1">
    <citation type="journal article" date="2016" name="Sci. Rep.">
        <title>The Dendrobium catenatum Lindl. genome sequence provides insights into polysaccharide synthase, floral development and adaptive evolution.</title>
        <authorList>
            <person name="Zhang G.Q."/>
            <person name="Xu Q."/>
            <person name="Bian C."/>
            <person name="Tsai W.C."/>
            <person name="Yeh C.M."/>
            <person name="Liu K.W."/>
            <person name="Yoshida K."/>
            <person name="Zhang L.S."/>
            <person name="Chang S.B."/>
            <person name="Chen F."/>
            <person name="Shi Y."/>
            <person name="Su Y.Y."/>
            <person name="Zhang Y.Q."/>
            <person name="Chen L.J."/>
            <person name="Yin Y."/>
            <person name="Lin M."/>
            <person name="Huang H."/>
            <person name="Deng H."/>
            <person name="Wang Z.W."/>
            <person name="Zhu S.L."/>
            <person name="Zhao X."/>
            <person name="Deng C."/>
            <person name="Niu S.C."/>
            <person name="Huang J."/>
            <person name="Wang M."/>
            <person name="Liu G.H."/>
            <person name="Yang H.J."/>
            <person name="Xiao X.J."/>
            <person name="Hsiao Y.Y."/>
            <person name="Wu W.L."/>
            <person name="Chen Y.Y."/>
            <person name="Mitsuda N."/>
            <person name="Ohme-Takagi M."/>
            <person name="Luo Y.B."/>
            <person name="Van de Peer Y."/>
            <person name="Liu Z.J."/>
        </authorList>
    </citation>
    <scope>NUCLEOTIDE SEQUENCE [LARGE SCALE GENOMIC DNA]</scope>
    <source>
        <tissue evidence="1">The whole plant</tissue>
    </source>
</reference>
<keyword evidence="2" id="KW-1185">Reference proteome</keyword>
<gene>
    <name evidence="1" type="ORF">MA16_Dca006669</name>
</gene>
<dbReference type="EMBL" id="KZ502134">
    <property type="protein sequence ID" value="PKU83268.1"/>
    <property type="molecule type" value="Genomic_DNA"/>
</dbReference>
<reference evidence="1 2" key="2">
    <citation type="journal article" date="2017" name="Nature">
        <title>The Apostasia genome and the evolution of orchids.</title>
        <authorList>
            <person name="Zhang G.Q."/>
            <person name="Liu K.W."/>
            <person name="Li Z."/>
            <person name="Lohaus R."/>
            <person name="Hsiao Y.Y."/>
            <person name="Niu S.C."/>
            <person name="Wang J.Y."/>
            <person name="Lin Y.C."/>
            <person name="Xu Q."/>
            <person name="Chen L.J."/>
            <person name="Yoshida K."/>
            <person name="Fujiwara S."/>
            <person name="Wang Z.W."/>
            <person name="Zhang Y.Q."/>
            <person name="Mitsuda N."/>
            <person name="Wang M."/>
            <person name="Liu G.H."/>
            <person name="Pecoraro L."/>
            <person name="Huang H.X."/>
            <person name="Xiao X.J."/>
            <person name="Lin M."/>
            <person name="Wu X.Y."/>
            <person name="Wu W.L."/>
            <person name="Chen Y.Y."/>
            <person name="Chang S.B."/>
            <person name="Sakamoto S."/>
            <person name="Ohme-Takagi M."/>
            <person name="Yagi M."/>
            <person name="Zeng S.J."/>
            <person name="Shen C.Y."/>
            <person name="Yeh C.M."/>
            <person name="Luo Y.B."/>
            <person name="Tsai W.C."/>
            <person name="Van de Peer Y."/>
            <person name="Liu Z.J."/>
        </authorList>
    </citation>
    <scope>NUCLEOTIDE SEQUENCE [LARGE SCALE GENOMIC DNA]</scope>
    <source>
        <tissue evidence="1">The whole plant</tissue>
    </source>
</reference>